<dbReference type="EMBL" id="QQOH01000001">
    <property type="protein sequence ID" value="RDE24385.1"/>
    <property type="molecule type" value="Genomic_DNA"/>
</dbReference>
<keyword evidence="3 7" id="KW-0812">Transmembrane</keyword>
<feature type="transmembrane region" description="Helical" evidence="7">
    <location>
        <begin position="727"/>
        <end position="744"/>
    </location>
</feature>
<evidence type="ECO:0000256" key="3">
    <source>
        <dbReference type="ARBA" id="ARBA00022692"/>
    </source>
</evidence>
<feature type="transmembrane region" description="Helical" evidence="7">
    <location>
        <begin position="31"/>
        <end position="49"/>
    </location>
</feature>
<dbReference type="PANTHER" id="PTHR33406">
    <property type="entry name" value="MEMBRANE PROTEIN MJ1562-RELATED"/>
    <property type="match status" value="1"/>
</dbReference>
<feature type="domain" description="SSD" evidence="8">
    <location>
        <begin position="267"/>
        <end position="393"/>
    </location>
</feature>
<sequence length="813" mass="88260">MNNAVTPSFNATRSAARTEPLLERFFFRNRPVVIVLMLLATLFFAFQASKIKPDASFEKMIPTFHPYIANYLDHKDDLQGVGNAIRISVEATEGDIFTAEFQDTLRQVHDEVFYIPGVNRSALKSIWASAVRWREVTEEGLAGGPVIADSYDGSPRELERLRANVLKSGQVGALVANNFKSAVIYAPLMALNPETGEPIDYQVFSDQLEQLIRDKYQTETIKIHITGFAKVVGDLIDGASQVAIFFAVALGITLVLLYAYSRCLRSSVVPLVCSVIAVIWQLGLLKTLGFGLDPYSMLVPFLVFAIGVSHGVQIINAIAHESATGAGKELAARRAFRTLYIPGIIALVSDGVGFATLMVIKIEVIQDLAVAASMGVAVIILTNLILLPVLMSYTGVSGASVRKQQYAEEHGKHPVWRFLSGFTQRPQALVLIVIALGLSALGLHQSQGLKIGDLDAGAPELRPDSRYNLDNAFISANYSTSTDIFVVMVQTPKDKCSAYHTLDVVDQLQWRLQQLPGVQSARSLVNHTKQTMAGFNEGNIKWMGLNRNQALLDQASIRSTPGSFNADCSLMPVFVYLNDHKAATLESVVAEVEAFAAEFNSDSITFKLAAGNAGIEAATNIVIEKAQYEMLIWVYAVVGLLCLATFRSVRIVLCILLPLALTSLLCQALMAKLGIGVKVATLPVIALGVGIGVDYGIYIYSKLQTYLNEGMSLKAAYFNTLKTTGKAVAFTGLTLGIGVGTWVLSPIKFQADMGILLTFMFVWNMIGALVFLPALASILIKKPASNPAPVSSSAPQPADHQESSQFEEQRHAV</sequence>
<evidence type="ECO:0000313" key="9">
    <source>
        <dbReference type="EMBL" id="RDE24385.1"/>
    </source>
</evidence>
<evidence type="ECO:0000256" key="7">
    <source>
        <dbReference type="SAM" id="Phobius"/>
    </source>
</evidence>
<protein>
    <submittedName>
        <fullName evidence="9">RND family transporter</fullName>
    </submittedName>
</protein>
<evidence type="ECO:0000256" key="2">
    <source>
        <dbReference type="ARBA" id="ARBA00022475"/>
    </source>
</evidence>
<evidence type="ECO:0000256" key="4">
    <source>
        <dbReference type="ARBA" id="ARBA00022989"/>
    </source>
</evidence>
<evidence type="ECO:0000313" key="10">
    <source>
        <dbReference type="Proteomes" id="UP000253769"/>
    </source>
</evidence>
<feature type="transmembrane region" description="Helical" evidence="7">
    <location>
        <begin position="297"/>
        <end position="319"/>
    </location>
</feature>
<dbReference type="SUPFAM" id="SSF82866">
    <property type="entry name" value="Multidrug efflux transporter AcrB transmembrane domain"/>
    <property type="match status" value="2"/>
</dbReference>
<reference evidence="9 10" key="1">
    <citation type="submission" date="2018-07" db="EMBL/GenBank/DDBJ databases">
        <title>Motiliproteus coralliicola sp. nov., a bacterium isolated from Coral.</title>
        <authorList>
            <person name="Wang G."/>
        </authorList>
    </citation>
    <scope>NUCLEOTIDE SEQUENCE [LARGE SCALE GENOMIC DNA]</scope>
    <source>
        <strain evidence="9 10">C34</strain>
    </source>
</reference>
<evidence type="ECO:0000259" key="8">
    <source>
        <dbReference type="PROSITE" id="PS50156"/>
    </source>
</evidence>
<comment type="caution">
    <text evidence="9">The sequence shown here is derived from an EMBL/GenBank/DDBJ whole genome shotgun (WGS) entry which is preliminary data.</text>
</comment>
<feature type="transmembrane region" description="Helical" evidence="7">
    <location>
        <begin position="367"/>
        <end position="391"/>
    </location>
</feature>
<dbReference type="RefSeq" id="WP_114693972.1">
    <property type="nucleotide sequence ID" value="NZ_QQOH01000001.1"/>
</dbReference>
<dbReference type="InterPro" id="IPR004869">
    <property type="entry name" value="MMPL_dom"/>
</dbReference>
<evidence type="ECO:0000256" key="5">
    <source>
        <dbReference type="ARBA" id="ARBA00023136"/>
    </source>
</evidence>
<keyword evidence="2" id="KW-1003">Cell membrane</keyword>
<feature type="transmembrane region" description="Helical" evidence="7">
    <location>
        <begin position="242"/>
        <end position="261"/>
    </location>
</feature>
<dbReference type="InterPro" id="IPR000731">
    <property type="entry name" value="SSD"/>
</dbReference>
<feature type="transmembrane region" description="Helical" evidence="7">
    <location>
        <begin position="682"/>
        <end position="701"/>
    </location>
</feature>
<dbReference type="AlphaFoldDB" id="A0A369WY16"/>
<keyword evidence="5 7" id="KW-0472">Membrane</keyword>
<name>A0A369WY16_9GAMM</name>
<feature type="compositionally biased region" description="Basic and acidic residues" evidence="6">
    <location>
        <begin position="799"/>
        <end position="813"/>
    </location>
</feature>
<accession>A0A369WY16</accession>
<evidence type="ECO:0000256" key="6">
    <source>
        <dbReference type="SAM" id="MobiDB-lite"/>
    </source>
</evidence>
<dbReference type="Proteomes" id="UP000253769">
    <property type="component" value="Unassembled WGS sequence"/>
</dbReference>
<feature type="transmembrane region" description="Helical" evidence="7">
    <location>
        <begin position="339"/>
        <end position="360"/>
    </location>
</feature>
<feature type="region of interest" description="Disordered" evidence="6">
    <location>
        <begin position="785"/>
        <end position="813"/>
    </location>
</feature>
<dbReference type="PROSITE" id="PS50156">
    <property type="entry name" value="SSD"/>
    <property type="match status" value="1"/>
</dbReference>
<dbReference type="PANTHER" id="PTHR33406:SF10">
    <property type="entry name" value="SSD DOMAIN-CONTAINING PROTEIN"/>
    <property type="match status" value="1"/>
</dbReference>
<proteinExistence type="predicted"/>
<dbReference type="GO" id="GO:0005886">
    <property type="term" value="C:plasma membrane"/>
    <property type="evidence" value="ECO:0007669"/>
    <property type="project" value="UniProtKB-SubCell"/>
</dbReference>
<evidence type="ECO:0000256" key="1">
    <source>
        <dbReference type="ARBA" id="ARBA00004651"/>
    </source>
</evidence>
<feature type="compositionally biased region" description="Low complexity" evidence="6">
    <location>
        <begin position="785"/>
        <end position="798"/>
    </location>
</feature>
<dbReference type="Pfam" id="PF03176">
    <property type="entry name" value="MMPL"/>
    <property type="match status" value="2"/>
</dbReference>
<dbReference type="InterPro" id="IPR050545">
    <property type="entry name" value="Mycobact_MmpL"/>
</dbReference>
<organism evidence="9 10">
    <name type="scientific">Motiliproteus coralliicola</name>
    <dbReference type="NCBI Taxonomy" id="2283196"/>
    <lineage>
        <taxon>Bacteria</taxon>
        <taxon>Pseudomonadati</taxon>
        <taxon>Pseudomonadota</taxon>
        <taxon>Gammaproteobacteria</taxon>
        <taxon>Oceanospirillales</taxon>
        <taxon>Oceanospirillaceae</taxon>
        <taxon>Motiliproteus</taxon>
    </lineage>
</organism>
<dbReference type="OrthoDB" id="5963930at2"/>
<dbReference type="Gene3D" id="1.20.1640.10">
    <property type="entry name" value="Multidrug efflux transporter AcrB transmembrane domain"/>
    <property type="match status" value="2"/>
</dbReference>
<feature type="transmembrane region" description="Helical" evidence="7">
    <location>
        <begin position="756"/>
        <end position="780"/>
    </location>
</feature>
<feature type="transmembrane region" description="Helical" evidence="7">
    <location>
        <begin position="267"/>
        <end position="285"/>
    </location>
</feature>
<feature type="transmembrane region" description="Helical" evidence="7">
    <location>
        <begin position="630"/>
        <end position="649"/>
    </location>
</feature>
<comment type="subcellular location">
    <subcellularLocation>
        <location evidence="1">Cell membrane</location>
        <topology evidence="1">Multi-pass membrane protein</topology>
    </subcellularLocation>
</comment>
<keyword evidence="10" id="KW-1185">Reference proteome</keyword>
<gene>
    <name evidence="9" type="ORF">DV711_02000</name>
</gene>
<keyword evidence="4 7" id="KW-1133">Transmembrane helix</keyword>